<protein>
    <submittedName>
        <fullName evidence="1">Uncharacterized protein</fullName>
    </submittedName>
</protein>
<proteinExistence type="predicted"/>
<evidence type="ECO:0000313" key="2">
    <source>
        <dbReference type="Proteomes" id="UP000188342"/>
    </source>
</evidence>
<dbReference type="Proteomes" id="UP000188342">
    <property type="component" value="Unassembled WGS sequence"/>
</dbReference>
<keyword evidence="2" id="KW-1185">Reference proteome</keyword>
<accession>A0A1R4JZ74</accession>
<dbReference type="AlphaFoldDB" id="A0A1R4JZ74"/>
<organism evidence="1 2">
    <name type="scientific">Luteococcus japonicus LSP_Lj1</name>
    <dbReference type="NCBI Taxonomy" id="1255658"/>
    <lineage>
        <taxon>Bacteria</taxon>
        <taxon>Bacillati</taxon>
        <taxon>Actinomycetota</taxon>
        <taxon>Actinomycetes</taxon>
        <taxon>Propionibacteriales</taxon>
        <taxon>Propionibacteriaceae</taxon>
        <taxon>Luteococcus</taxon>
    </lineage>
</organism>
<gene>
    <name evidence="1" type="ORF">FM114_10480</name>
</gene>
<sequence length="325" mass="35787">MLPDHLPQAFCRLLTPNPPPLGGLLRAGHPRSLKERLDQAPSRVLARPLLGHLGLVHDQGDEFVANHIHGKQCLLRLLVVLRSADDRDLAARALRGEGVTEQERRHFIDERGTRSLCVTVWHFGQAERRVNQTRLPSRKDDLGRVGDAMALLGSRDVQATFRLLEGQPIPRAVIVGHLIVSEKVKQRLLARRRYQAAGATLTADAVGTAALRCLGRGLHRLGLVHLTGLRGTLFIHRHRRTGKLDSLSEDVLLAQELLVGVMGDQIDLVDVRHPGALPKGEPEPTAQNLLGERLGGEFAQCHNHRNVLHVPALSQHVHADDCSDG</sequence>
<dbReference type="EMBL" id="FUKQ01000038">
    <property type="protein sequence ID" value="SJN37400.1"/>
    <property type="molecule type" value="Genomic_DNA"/>
</dbReference>
<name>A0A1R4JZ74_9ACTN</name>
<evidence type="ECO:0000313" key="1">
    <source>
        <dbReference type="EMBL" id="SJN37400.1"/>
    </source>
</evidence>
<reference evidence="1 2" key="1">
    <citation type="submission" date="2017-02" db="EMBL/GenBank/DDBJ databases">
        <authorList>
            <person name="Peterson S.W."/>
        </authorList>
    </citation>
    <scope>NUCLEOTIDE SEQUENCE [LARGE SCALE GENOMIC DNA]</scope>
    <source>
        <strain evidence="1 2">LSP_Lj1</strain>
    </source>
</reference>